<keyword evidence="2" id="KW-1003">Cell membrane</keyword>
<evidence type="ECO:0000256" key="1">
    <source>
        <dbReference type="ARBA" id="ARBA00004651"/>
    </source>
</evidence>
<comment type="subcellular location">
    <subcellularLocation>
        <location evidence="1">Cell membrane</location>
        <topology evidence="1">Multi-pass membrane protein</topology>
    </subcellularLocation>
</comment>
<name>A0A1I6GH07_9EURY</name>
<dbReference type="InterPro" id="IPR002797">
    <property type="entry name" value="Polysacc_synth"/>
</dbReference>
<dbReference type="AlphaFoldDB" id="A0A1I6GH07"/>
<dbReference type="OrthoDB" id="112053at2157"/>
<proteinExistence type="predicted"/>
<keyword evidence="4 6" id="KW-1133">Transmembrane helix</keyword>
<feature type="transmembrane region" description="Helical" evidence="6">
    <location>
        <begin position="178"/>
        <end position="195"/>
    </location>
</feature>
<feature type="transmembrane region" description="Helical" evidence="6">
    <location>
        <begin position="250"/>
        <end position="269"/>
    </location>
</feature>
<evidence type="ECO:0000256" key="2">
    <source>
        <dbReference type="ARBA" id="ARBA00022475"/>
    </source>
</evidence>
<evidence type="ECO:0000256" key="6">
    <source>
        <dbReference type="SAM" id="Phobius"/>
    </source>
</evidence>
<dbReference type="Proteomes" id="UP000243250">
    <property type="component" value="Unassembled WGS sequence"/>
</dbReference>
<protein>
    <submittedName>
        <fullName evidence="7">Membrane protein involved in the export of O-antigen and teichoic acid</fullName>
    </submittedName>
</protein>
<feature type="transmembrane region" description="Helical" evidence="6">
    <location>
        <begin position="21"/>
        <end position="39"/>
    </location>
</feature>
<keyword evidence="5 6" id="KW-0472">Membrane</keyword>
<feature type="transmembrane region" description="Helical" evidence="6">
    <location>
        <begin position="289"/>
        <end position="306"/>
    </location>
</feature>
<feature type="transmembrane region" description="Helical" evidence="6">
    <location>
        <begin position="45"/>
        <end position="67"/>
    </location>
</feature>
<feature type="transmembrane region" description="Helical" evidence="6">
    <location>
        <begin position="437"/>
        <end position="461"/>
    </location>
</feature>
<dbReference type="InterPro" id="IPR050833">
    <property type="entry name" value="Poly_Biosynth_Transport"/>
</dbReference>
<gene>
    <name evidence="7" type="ORF">SAMN04488124_1016</name>
</gene>
<organism evidence="7 8">
    <name type="scientific">Halogeometricum limi</name>
    <dbReference type="NCBI Taxonomy" id="555875"/>
    <lineage>
        <taxon>Archaea</taxon>
        <taxon>Methanobacteriati</taxon>
        <taxon>Methanobacteriota</taxon>
        <taxon>Stenosarchaea group</taxon>
        <taxon>Halobacteria</taxon>
        <taxon>Halobacteriales</taxon>
        <taxon>Haloferacaceae</taxon>
        <taxon>Halogeometricum</taxon>
    </lineage>
</organism>
<keyword evidence="8" id="KW-1185">Reference proteome</keyword>
<feature type="transmembrane region" description="Helical" evidence="6">
    <location>
        <begin position="79"/>
        <end position="104"/>
    </location>
</feature>
<evidence type="ECO:0000256" key="4">
    <source>
        <dbReference type="ARBA" id="ARBA00022989"/>
    </source>
</evidence>
<feature type="transmembrane region" description="Helical" evidence="6">
    <location>
        <begin position="216"/>
        <end position="238"/>
    </location>
</feature>
<evidence type="ECO:0000256" key="5">
    <source>
        <dbReference type="ARBA" id="ARBA00023136"/>
    </source>
</evidence>
<dbReference type="GO" id="GO:0005886">
    <property type="term" value="C:plasma membrane"/>
    <property type="evidence" value="ECO:0007669"/>
    <property type="project" value="UniProtKB-SubCell"/>
</dbReference>
<sequence>MKSSLDLNLKSEALSAVTSKVAMAALGFAGVVIFANELGAEGLGLYYLLLAPSQIIAKVQTGVGTALKKRISEAQTQAGEYISIGLLTHVVVTAVTVAVVVLFGSVLQRYIDAFEQPVLIALIVASFGLFEVAFKVFEGSGYPARASWMDTVRSVLTLGLQLVFLFMGYAVYGLVGGYVLAAIVTAVAMLVNTGVQPTMPSRTALGRTWSFSKWSVPNSLLSASYFRMDVIILGILFVSTDPVAAYETSLRLSQVAAYFAASISAPLVVKMSGLSSIGESVEFDLKNAMSYVGLFALPIFFGALAIPEALMVTVFGPTFSGAGPVLIGLALFQVLNSYRQPIDALIEATDRPKLKFRVMLVTVVVNVALAFPLGWEFGVIGVVAATVIAELTRFVLYQTVAYREFGRPVATRPMFHQAVAAATMFVAVELVTREFRIAGWLDLLFVVGFAGVVYFVALTVLSDHFRDLVSSTLSQLVSSETSDS</sequence>
<dbReference type="Pfam" id="PF01943">
    <property type="entry name" value="Polysacc_synt"/>
    <property type="match status" value="1"/>
</dbReference>
<dbReference type="RefSeq" id="WP_089877456.1">
    <property type="nucleotide sequence ID" value="NZ_FOYS01000002.1"/>
</dbReference>
<evidence type="ECO:0000313" key="8">
    <source>
        <dbReference type="Proteomes" id="UP000243250"/>
    </source>
</evidence>
<dbReference type="PANTHER" id="PTHR30250">
    <property type="entry name" value="PST FAMILY PREDICTED COLANIC ACID TRANSPORTER"/>
    <property type="match status" value="1"/>
</dbReference>
<feature type="transmembrane region" description="Helical" evidence="6">
    <location>
        <begin position="312"/>
        <end position="335"/>
    </location>
</feature>
<keyword evidence="3 6" id="KW-0812">Transmembrane</keyword>
<evidence type="ECO:0000256" key="3">
    <source>
        <dbReference type="ARBA" id="ARBA00022692"/>
    </source>
</evidence>
<dbReference type="PANTHER" id="PTHR30250:SF26">
    <property type="entry name" value="PSMA PROTEIN"/>
    <property type="match status" value="1"/>
</dbReference>
<feature type="transmembrane region" description="Helical" evidence="6">
    <location>
        <begin position="414"/>
        <end position="431"/>
    </location>
</feature>
<dbReference type="STRING" id="555875.SAMN04488124_1016"/>
<reference evidence="8" key="1">
    <citation type="submission" date="2016-10" db="EMBL/GenBank/DDBJ databases">
        <authorList>
            <person name="Varghese N."/>
            <person name="Submissions S."/>
        </authorList>
    </citation>
    <scope>NUCLEOTIDE SEQUENCE [LARGE SCALE GENOMIC DNA]</scope>
    <source>
        <strain evidence="8">CGMCC 1.8711</strain>
    </source>
</reference>
<dbReference type="EMBL" id="FOYS01000002">
    <property type="protein sequence ID" value="SFR41357.1"/>
    <property type="molecule type" value="Genomic_DNA"/>
</dbReference>
<feature type="transmembrane region" description="Helical" evidence="6">
    <location>
        <begin position="155"/>
        <end position="172"/>
    </location>
</feature>
<feature type="transmembrane region" description="Helical" evidence="6">
    <location>
        <begin position="116"/>
        <end position="134"/>
    </location>
</feature>
<evidence type="ECO:0000313" key="7">
    <source>
        <dbReference type="EMBL" id="SFR41357.1"/>
    </source>
</evidence>
<accession>A0A1I6GH07</accession>